<sequence length="603" mass="68803">MDALDFADCGNAFGEAIEFREGNPIKLLSYDQTNNEIILNGKALDVIKQISEPVAVISIGKSWFANVLHGRHDGFELGAELDGCTRGIYMWDTPFLHEGKCVIVLDCEGIDEPRQDQEWATKLFILCMAVSSSFVYNINGIVGNSDIGKLFLMTDLSKYITQPRGCKFLPRLVVLLRDFMLKNPDDFREYFLKRLDEANSEAANGVREYFANFDVYGLPFPGVQKEKLQCMDKVKTEELNKEFVSEVIHSVNGILASVEPKYIGASSMSGVMFSEFLVGCVGELNDPENKVKLSIPDEYDSVVKYVAQKSIKGCKKIYASTMEREIDTLKMPIQWSEFSSIHSEAFNESETEFSKSIIGSGPQIVKFQLELQEGIEELRESFYKKNSEALYNYNNQLAENLWELHVTKGLLTPDNLFPSKDEFEDAIGIFEIEMDSLMMPSPEFSKVMANFKSKNYKDAVDKLESLGVLQSSLAGEMRRNQEAQQKILEFAAQENEMVTKLEEMKREREEMVRQIEKKMDEMNDALRKQEIRSNAILEEMREEKDMAILTLRNAKENTIVQREKDLENLRKDKSEWQDILKTLVPVIQVGLKVLGAIFLKLLI</sequence>
<comment type="caution">
    <text evidence="1">The sequence shown here is derived from an EMBL/GenBank/DDBJ whole genome shotgun (WGS) entry which is preliminary data.</text>
</comment>
<evidence type="ECO:0000313" key="2">
    <source>
        <dbReference type="Proteomes" id="UP000789525"/>
    </source>
</evidence>
<protein>
    <submittedName>
        <fullName evidence="1">16527_t:CDS:1</fullName>
    </submittedName>
</protein>
<organism evidence="1 2">
    <name type="scientific">Acaulospora colombiana</name>
    <dbReference type="NCBI Taxonomy" id="27376"/>
    <lineage>
        <taxon>Eukaryota</taxon>
        <taxon>Fungi</taxon>
        <taxon>Fungi incertae sedis</taxon>
        <taxon>Mucoromycota</taxon>
        <taxon>Glomeromycotina</taxon>
        <taxon>Glomeromycetes</taxon>
        <taxon>Diversisporales</taxon>
        <taxon>Acaulosporaceae</taxon>
        <taxon>Acaulospora</taxon>
    </lineage>
</organism>
<proteinExistence type="predicted"/>
<dbReference type="EMBL" id="CAJVPT010006278">
    <property type="protein sequence ID" value="CAG8529308.1"/>
    <property type="molecule type" value="Genomic_DNA"/>
</dbReference>
<gene>
    <name evidence="1" type="ORF">ACOLOM_LOCUS4005</name>
</gene>
<dbReference type="Proteomes" id="UP000789525">
    <property type="component" value="Unassembled WGS sequence"/>
</dbReference>
<reference evidence="1" key="1">
    <citation type="submission" date="2021-06" db="EMBL/GenBank/DDBJ databases">
        <authorList>
            <person name="Kallberg Y."/>
            <person name="Tangrot J."/>
            <person name="Rosling A."/>
        </authorList>
    </citation>
    <scope>NUCLEOTIDE SEQUENCE</scope>
    <source>
        <strain evidence="1">CL356</strain>
    </source>
</reference>
<evidence type="ECO:0000313" key="1">
    <source>
        <dbReference type="EMBL" id="CAG8529308.1"/>
    </source>
</evidence>
<accession>A0ACA9LGD3</accession>
<name>A0ACA9LGD3_9GLOM</name>
<keyword evidence="2" id="KW-1185">Reference proteome</keyword>